<dbReference type="GO" id="GO:0008237">
    <property type="term" value="F:metallopeptidase activity"/>
    <property type="evidence" value="ECO:0007669"/>
    <property type="project" value="UniProtKB-KW"/>
</dbReference>
<dbReference type="InterPro" id="IPR024079">
    <property type="entry name" value="MetalloPept_cat_dom_sf"/>
</dbReference>
<dbReference type="Pfam" id="PF13688">
    <property type="entry name" value="Reprolysin_5"/>
    <property type="match status" value="1"/>
</dbReference>
<dbReference type="AlphaFoldDB" id="A0A8F9TV06"/>
<keyword evidence="1" id="KW-0482">Metalloprotease</keyword>
<dbReference type="EMBL" id="CP080507">
    <property type="protein sequence ID" value="QYM79575.1"/>
    <property type="molecule type" value="Genomic_DNA"/>
</dbReference>
<dbReference type="Proteomes" id="UP000825051">
    <property type="component" value="Chromosome"/>
</dbReference>
<gene>
    <name evidence="1" type="ORF">K0B96_02860</name>
</gene>
<keyword evidence="2" id="KW-1185">Reference proteome</keyword>
<dbReference type="RefSeq" id="WP_220163639.1">
    <property type="nucleotide sequence ID" value="NZ_CP080507.1"/>
</dbReference>
<organism evidence="1 2">
    <name type="scientific">Horticoccus luteus</name>
    <dbReference type="NCBI Taxonomy" id="2862869"/>
    <lineage>
        <taxon>Bacteria</taxon>
        <taxon>Pseudomonadati</taxon>
        <taxon>Verrucomicrobiota</taxon>
        <taxon>Opitutia</taxon>
        <taxon>Opitutales</taxon>
        <taxon>Opitutaceae</taxon>
        <taxon>Horticoccus</taxon>
    </lineage>
</organism>
<reference evidence="1" key="1">
    <citation type="submission" date="2021-08" db="EMBL/GenBank/DDBJ databases">
        <title>Genome of a novel bacterium of the phylum Verrucomicrobia, Oleiharenicola sp. KSB-15.</title>
        <authorList>
            <person name="Chung J.-H."/>
            <person name="Ahn J.-H."/>
            <person name="Yoon Y."/>
            <person name="Kim D.-Y."/>
            <person name="An S.-H."/>
            <person name="Park I."/>
            <person name="Yeon J."/>
        </authorList>
    </citation>
    <scope>NUCLEOTIDE SEQUENCE</scope>
    <source>
        <strain evidence="1">KSB-15</strain>
    </source>
</reference>
<dbReference type="Gene3D" id="3.40.390.10">
    <property type="entry name" value="Collagenase (Catalytic Domain)"/>
    <property type="match status" value="1"/>
</dbReference>
<name>A0A8F9TV06_9BACT</name>
<sequence length="712" mass="75002">MFAYTAAPSNAAQLEKEDPAPAKWLRYVELNPAMVRGKQAPFWKGPAERRLTIPLPDGRQLSVQLDPARMRGAQHFVATGAIEGREGSRVIFASVDGIMQASVRDPELGTFTLRQYADGTTQFFEVDEGLIPACGGDPLPRPLIAAGMPRASRRPTAAAAGGANDVLGEGGETHFPEGSAVDTPVVQVMMLYSQAVLTSTVTPSVVQGVFDIGIQKVNDAMAFSHVNARVELVRVAQVAYNETASASSKVQSDALAALRAPGDGQMDEIHDWRNEAGADLVCLALRRADASSSGLGYLLQTAGDNDNADFAFSVVQYDYIGSSDVVPHELGHNFGCAHDRENADHAGAFSYSYGYRFYGANSKQYRTIMAYAPGSGVGFYSNPNINAPAPIAVPLGIAHGLPGESDNAGTISQTAFEVSQFRLQQQNPSLGSLVNVSTRAYVGDGEQQLIGGFVVAGADSKRILLRAIGPTLAAPVFGVTDAETNPSLTIHQLGVAGTVAANDDWGLQTLPAAASDVVTASQTVGAFALPNGSRDAALLVDLPAGGYTVNVTGESHGEALVEAYELDGAVGKLINLSTRGYVETARPMIGGFVIHGSAGRAKRVLIRVLGPTLESYGVANALNDPYLSLYDGGGQLLLNNDDWSADAQDVISTHAEEAIVATGLMPLNRREPAVLLDLVPGAYTVVVKPFERLPDQPAQPGVGIVEVYEIDQ</sequence>
<proteinExistence type="predicted"/>
<dbReference type="KEGG" id="ole:K0B96_02860"/>
<evidence type="ECO:0000313" key="2">
    <source>
        <dbReference type="Proteomes" id="UP000825051"/>
    </source>
</evidence>
<keyword evidence="1" id="KW-0645">Protease</keyword>
<accession>A0A8F9TV06</accession>
<dbReference type="SUPFAM" id="SSF55486">
    <property type="entry name" value="Metalloproteases ('zincins'), catalytic domain"/>
    <property type="match status" value="1"/>
</dbReference>
<keyword evidence="1" id="KW-0378">Hydrolase</keyword>
<evidence type="ECO:0000313" key="1">
    <source>
        <dbReference type="EMBL" id="QYM79575.1"/>
    </source>
</evidence>
<protein>
    <submittedName>
        <fullName evidence="1">Zinc-dependent metalloprotease</fullName>
    </submittedName>
</protein>